<feature type="compositionally biased region" description="Acidic residues" evidence="1">
    <location>
        <begin position="260"/>
        <end position="273"/>
    </location>
</feature>
<feature type="region of interest" description="Disordered" evidence="1">
    <location>
        <begin position="122"/>
        <end position="312"/>
    </location>
</feature>
<dbReference type="AlphaFoldDB" id="A0A9P8LCD2"/>
<feature type="compositionally biased region" description="Polar residues" evidence="1">
    <location>
        <begin position="512"/>
        <end position="521"/>
    </location>
</feature>
<feature type="compositionally biased region" description="Basic and acidic residues" evidence="1">
    <location>
        <begin position="133"/>
        <end position="158"/>
    </location>
</feature>
<feature type="compositionally biased region" description="Basic and acidic residues" evidence="1">
    <location>
        <begin position="183"/>
        <end position="201"/>
    </location>
</feature>
<accession>A0A9P8LCD2</accession>
<proteinExistence type="predicted"/>
<evidence type="ECO:0000313" key="2">
    <source>
        <dbReference type="EMBL" id="KAH0559913.1"/>
    </source>
</evidence>
<feature type="region of interest" description="Disordered" evidence="1">
    <location>
        <begin position="29"/>
        <end position="60"/>
    </location>
</feature>
<feature type="compositionally biased region" description="Low complexity" evidence="1">
    <location>
        <begin position="524"/>
        <end position="539"/>
    </location>
</feature>
<gene>
    <name evidence="2" type="ORF">GP486_003569</name>
</gene>
<keyword evidence="3" id="KW-1185">Reference proteome</keyword>
<feature type="compositionally biased region" description="Basic and acidic residues" evidence="1">
    <location>
        <begin position="274"/>
        <end position="283"/>
    </location>
</feature>
<evidence type="ECO:0000256" key="1">
    <source>
        <dbReference type="SAM" id="MobiDB-lite"/>
    </source>
</evidence>
<comment type="caution">
    <text evidence="2">The sequence shown here is derived from an EMBL/GenBank/DDBJ whole genome shotgun (WGS) entry which is preliminary data.</text>
</comment>
<dbReference type="Proteomes" id="UP000750711">
    <property type="component" value="Unassembled WGS sequence"/>
</dbReference>
<feature type="compositionally biased region" description="Polar residues" evidence="1">
    <location>
        <begin position="466"/>
        <end position="477"/>
    </location>
</feature>
<name>A0A9P8LCD2_9PEZI</name>
<feature type="region of interest" description="Disordered" evidence="1">
    <location>
        <begin position="567"/>
        <end position="586"/>
    </location>
</feature>
<sequence>MDDWGSPWADDAGSRHLSFPRAVVPVESEQGLSNGKLGVQSTGNVLTDLDRSSPWVGDGGLGQWANLDGSTAPIVDAFPDWNAEVSTRIPLSQGVGEKSGGNVQNELESVWGNEVDLPLAATEGETQWTSEPYHGKTEPRSDTERETRTFPEGDKGGRGVDIPHVPLDSRALSTDQKQSTAVTDHRTKPPVKENFAERDLSLRPSSPPACDKYTEAEVADSPRTSSDEIVAFEERKLRFPSPQRPTALINGPVPLKEQGSADDGDVDFGDFEEEVKYTEDRNSNLESHPTRNSMPHGHSKQEQEASATAKPPVNSEAMVFAVDTSLLDRLIPQSYPVDLPPPIEDEVISSTSSRKTWYRISRKETVREHNGNSDYVRVTWAGSSIQANVIKIVARWITEDRIAGGAVFGVSNRLGATFKWGEEMRRASEKPQLGHQEDLSDSPSPSLGKTLSLKITPHPPPPVTPKSNKSSATNSPFEGSINAGMGDTSPQGPQFGWGNSDERVKRLALDATRSTTSTHQKAASMVSNSNSVSPVRSLNPLSATSSPPLQPRPASLDLPSEKIYKSLHTRGSKSVTSSKVQSPRITSSTLPATKAINLTSQGASSIRDSSQCANKAELGTPEEYCNPWAPADPPIFRNRPPTQTSQLSPQTRRELIVVGIPKPKRTPEDEIAERVIRGLPDLAYMLR</sequence>
<feature type="compositionally biased region" description="Polar residues" evidence="1">
    <location>
        <begin position="572"/>
        <end position="586"/>
    </location>
</feature>
<feature type="region of interest" description="Disordered" evidence="1">
    <location>
        <begin position="512"/>
        <end position="558"/>
    </location>
</feature>
<evidence type="ECO:0000313" key="3">
    <source>
        <dbReference type="Proteomes" id="UP000750711"/>
    </source>
</evidence>
<feature type="compositionally biased region" description="Polar residues" evidence="1">
    <location>
        <begin position="171"/>
        <end position="182"/>
    </location>
</feature>
<organism evidence="2 3">
    <name type="scientific">Trichoglossum hirsutum</name>
    <dbReference type="NCBI Taxonomy" id="265104"/>
    <lineage>
        <taxon>Eukaryota</taxon>
        <taxon>Fungi</taxon>
        <taxon>Dikarya</taxon>
        <taxon>Ascomycota</taxon>
        <taxon>Pezizomycotina</taxon>
        <taxon>Geoglossomycetes</taxon>
        <taxon>Geoglossales</taxon>
        <taxon>Geoglossaceae</taxon>
        <taxon>Trichoglossum</taxon>
    </lineage>
</organism>
<protein>
    <submittedName>
        <fullName evidence="2">Uncharacterized protein</fullName>
    </submittedName>
</protein>
<reference evidence="2" key="1">
    <citation type="submission" date="2021-03" db="EMBL/GenBank/DDBJ databases">
        <title>Comparative genomics and phylogenomic investigation of the class Geoglossomycetes provide insights into ecological specialization and systematics.</title>
        <authorList>
            <person name="Melie T."/>
            <person name="Pirro S."/>
            <person name="Miller A.N."/>
            <person name="Quandt A."/>
        </authorList>
    </citation>
    <scope>NUCLEOTIDE SEQUENCE</scope>
    <source>
        <strain evidence="2">CAQ_001_2017</strain>
    </source>
</reference>
<feature type="compositionally biased region" description="Polar residues" evidence="1">
    <location>
        <begin position="284"/>
        <end position="293"/>
    </location>
</feature>
<feature type="region of interest" description="Disordered" evidence="1">
    <location>
        <begin position="425"/>
        <end position="499"/>
    </location>
</feature>
<dbReference type="EMBL" id="JAGHQM010000491">
    <property type="protein sequence ID" value="KAH0559913.1"/>
    <property type="molecule type" value="Genomic_DNA"/>
</dbReference>